<keyword evidence="1" id="KW-0472">Membrane</keyword>
<gene>
    <name evidence="2" type="ORF">A2904_01340</name>
</gene>
<evidence type="ECO:0000313" key="3">
    <source>
        <dbReference type="Proteomes" id="UP000176308"/>
    </source>
</evidence>
<reference evidence="2 3" key="1">
    <citation type="journal article" date="2016" name="Nat. Commun.">
        <title>Thousands of microbial genomes shed light on interconnected biogeochemical processes in an aquifer system.</title>
        <authorList>
            <person name="Anantharaman K."/>
            <person name="Brown C.T."/>
            <person name="Hug L.A."/>
            <person name="Sharon I."/>
            <person name="Castelle C.J."/>
            <person name="Probst A.J."/>
            <person name="Thomas B.C."/>
            <person name="Singh A."/>
            <person name="Wilkins M.J."/>
            <person name="Karaoz U."/>
            <person name="Brodie E.L."/>
            <person name="Williams K.H."/>
            <person name="Hubbard S.S."/>
            <person name="Banfield J.F."/>
        </authorList>
    </citation>
    <scope>NUCLEOTIDE SEQUENCE [LARGE SCALE GENOMIC DNA]</scope>
</reference>
<dbReference type="AlphaFoldDB" id="A0A1G2IBU5"/>
<dbReference type="EMBL" id="MHOX01000002">
    <property type="protein sequence ID" value="OGZ71668.1"/>
    <property type="molecule type" value="Genomic_DNA"/>
</dbReference>
<sequence>MSGYIVGWLVMFLIVISLWVNLFIKVKQKEKQKIQKNPIRKFRSLKEEREEWRNRIDGSKHLLTGISWQDSEGKREFIEELFGYHIPDFLWYAVGKFTTPLTEEELKEISRIFWYGEVPFSCGYEFIKTHDPEIGTALCIRNAKDLVAEVIVGGKVCPLYQIGNLILGRAEEGCVIFPRLYD</sequence>
<evidence type="ECO:0000256" key="1">
    <source>
        <dbReference type="SAM" id="Phobius"/>
    </source>
</evidence>
<evidence type="ECO:0000313" key="2">
    <source>
        <dbReference type="EMBL" id="OGZ71668.1"/>
    </source>
</evidence>
<comment type="caution">
    <text evidence="2">The sequence shown here is derived from an EMBL/GenBank/DDBJ whole genome shotgun (WGS) entry which is preliminary data.</text>
</comment>
<organism evidence="2 3">
    <name type="scientific">Candidatus Staskawiczbacteria bacterium RIFCSPLOWO2_01_FULL_33_9</name>
    <dbReference type="NCBI Taxonomy" id="1802211"/>
    <lineage>
        <taxon>Bacteria</taxon>
        <taxon>Candidatus Staskawicziibacteriota</taxon>
    </lineage>
</organism>
<proteinExistence type="predicted"/>
<protein>
    <submittedName>
        <fullName evidence="2">Uncharacterized protein</fullName>
    </submittedName>
</protein>
<keyword evidence="1" id="KW-1133">Transmembrane helix</keyword>
<feature type="transmembrane region" description="Helical" evidence="1">
    <location>
        <begin position="6"/>
        <end position="24"/>
    </location>
</feature>
<name>A0A1G2IBU5_9BACT</name>
<accession>A0A1G2IBU5</accession>
<dbReference type="Proteomes" id="UP000176308">
    <property type="component" value="Unassembled WGS sequence"/>
</dbReference>
<keyword evidence="1" id="KW-0812">Transmembrane</keyword>